<dbReference type="CDD" id="cd06557">
    <property type="entry name" value="KPHMT-like"/>
    <property type="match status" value="1"/>
</dbReference>
<dbReference type="PANTHER" id="PTHR20881">
    <property type="entry name" value="3-METHYL-2-OXOBUTANOATE HYDROXYMETHYLTRANSFERASE"/>
    <property type="match status" value="1"/>
</dbReference>
<feature type="binding site" evidence="8 11">
    <location>
        <position position="84"/>
    </location>
    <ligand>
        <name>Mg(2+)</name>
        <dbReference type="ChEBI" id="CHEBI:18420"/>
    </ligand>
</feature>
<dbReference type="FunFam" id="3.20.20.60:FF:000003">
    <property type="entry name" value="3-methyl-2-oxobutanoate hydroxymethyltransferase"/>
    <property type="match status" value="1"/>
</dbReference>
<dbReference type="OrthoDB" id="9781789at2"/>
<dbReference type="PIRSF" id="PIRSF000388">
    <property type="entry name" value="Pantoate_hydroxy_MeTrfase"/>
    <property type="match status" value="1"/>
</dbReference>
<dbReference type="GO" id="GO:0005737">
    <property type="term" value="C:cytoplasm"/>
    <property type="evidence" value="ECO:0007669"/>
    <property type="project" value="UniProtKB-SubCell"/>
</dbReference>
<evidence type="ECO:0000256" key="7">
    <source>
        <dbReference type="ARBA" id="ARBA00056497"/>
    </source>
</evidence>
<dbReference type="UniPathway" id="UPA00028">
    <property type="reaction ID" value="UER00003"/>
</dbReference>
<dbReference type="NCBIfam" id="TIGR00222">
    <property type="entry name" value="panB"/>
    <property type="match status" value="1"/>
</dbReference>
<dbReference type="EMBL" id="QGGU01000005">
    <property type="protein sequence ID" value="PWK51874.1"/>
    <property type="molecule type" value="Genomic_DNA"/>
</dbReference>
<dbReference type="Proteomes" id="UP000245790">
    <property type="component" value="Unassembled WGS sequence"/>
</dbReference>
<organism evidence="12 13">
    <name type="scientific">Pleionea mediterranea</name>
    <dbReference type="NCBI Taxonomy" id="523701"/>
    <lineage>
        <taxon>Bacteria</taxon>
        <taxon>Pseudomonadati</taxon>
        <taxon>Pseudomonadota</taxon>
        <taxon>Gammaproteobacteria</taxon>
        <taxon>Oceanospirillales</taxon>
        <taxon>Pleioneaceae</taxon>
        <taxon>Pleionea</taxon>
    </lineage>
</organism>
<evidence type="ECO:0000313" key="13">
    <source>
        <dbReference type="Proteomes" id="UP000245790"/>
    </source>
</evidence>
<feature type="active site" description="Proton acceptor" evidence="8 9">
    <location>
        <position position="181"/>
    </location>
</feature>
<dbReference type="GO" id="GO:0000287">
    <property type="term" value="F:magnesium ion binding"/>
    <property type="evidence" value="ECO:0007669"/>
    <property type="project" value="TreeGrafter"/>
</dbReference>
<comment type="caution">
    <text evidence="12">The sequence shown here is derived from an EMBL/GenBank/DDBJ whole genome shotgun (WGS) entry which is preliminary data.</text>
</comment>
<keyword evidence="13" id="KW-1185">Reference proteome</keyword>
<evidence type="ECO:0000256" key="8">
    <source>
        <dbReference type="HAMAP-Rule" id="MF_00156"/>
    </source>
</evidence>
<feature type="binding site" evidence="8 10">
    <location>
        <begin position="45"/>
        <end position="46"/>
    </location>
    <ligand>
        <name>3-methyl-2-oxobutanoate</name>
        <dbReference type="ChEBI" id="CHEBI:11851"/>
    </ligand>
</feature>
<dbReference type="EC" id="2.1.2.11" evidence="8"/>
<dbReference type="PANTHER" id="PTHR20881:SF0">
    <property type="entry name" value="3-METHYL-2-OXOBUTANOATE HYDROXYMETHYLTRANSFERASE"/>
    <property type="match status" value="1"/>
</dbReference>
<evidence type="ECO:0000256" key="3">
    <source>
        <dbReference type="ARBA" id="ARBA00011424"/>
    </source>
</evidence>
<keyword evidence="8" id="KW-0963">Cytoplasm</keyword>
<dbReference type="GO" id="GO:0015940">
    <property type="term" value="P:pantothenate biosynthetic process"/>
    <property type="evidence" value="ECO:0007669"/>
    <property type="project" value="UniProtKB-UniRule"/>
</dbReference>
<evidence type="ECO:0000256" key="9">
    <source>
        <dbReference type="PIRSR" id="PIRSR000388-1"/>
    </source>
</evidence>
<comment type="cofactor">
    <cofactor evidence="8 11">
        <name>Mg(2+)</name>
        <dbReference type="ChEBI" id="CHEBI:18420"/>
    </cofactor>
    <text evidence="8 11">Binds 1 Mg(2+) ion per subunit.</text>
</comment>
<gene>
    <name evidence="8" type="primary">panB</name>
    <name evidence="12" type="ORF">C8D97_105190</name>
</gene>
<keyword evidence="5 8" id="KW-0808">Transferase</keyword>
<accession>A0A316FT44</accession>
<evidence type="ECO:0000256" key="4">
    <source>
        <dbReference type="ARBA" id="ARBA00022655"/>
    </source>
</evidence>
<dbReference type="GO" id="GO:0003864">
    <property type="term" value="F:3-methyl-2-oxobutanoate hydroxymethyltransferase activity"/>
    <property type="evidence" value="ECO:0007669"/>
    <property type="project" value="UniProtKB-UniRule"/>
</dbReference>
<name>A0A316FT44_9GAMM</name>
<protein>
    <recommendedName>
        <fullName evidence="8">3-methyl-2-oxobutanoate hydroxymethyltransferase</fullName>
        <ecNumber evidence="8">2.1.2.11</ecNumber>
    </recommendedName>
    <alternativeName>
        <fullName evidence="8">Ketopantoate hydroxymethyltransferase</fullName>
        <shortName evidence="8">KPHMT</shortName>
    </alternativeName>
</protein>
<dbReference type="AlphaFoldDB" id="A0A316FT44"/>
<evidence type="ECO:0000256" key="11">
    <source>
        <dbReference type="PIRSR" id="PIRSR000388-3"/>
    </source>
</evidence>
<comment type="subcellular location">
    <subcellularLocation>
        <location evidence="8">Cytoplasm</location>
    </subcellularLocation>
</comment>
<evidence type="ECO:0000256" key="1">
    <source>
        <dbReference type="ARBA" id="ARBA00005033"/>
    </source>
</evidence>
<comment type="subunit">
    <text evidence="3 8">Homodecamer; pentamer of dimers.</text>
</comment>
<dbReference type="InterPro" id="IPR015813">
    <property type="entry name" value="Pyrv/PenolPyrv_kinase-like_dom"/>
</dbReference>
<feature type="binding site" evidence="8 11">
    <location>
        <position position="45"/>
    </location>
    <ligand>
        <name>Mg(2+)</name>
        <dbReference type="ChEBI" id="CHEBI:18420"/>
    </ligand>
</feature>
<dbReference type="Pfam" id="PF02548">
    <property type="entry name" value="Pantoate_transf"/>
    <property type="match status" value="1"/>
</dbReference>
<evidence type="ECO:0000256" key="6">
    <source>
        <dbReference type="ARBA" id="ARBA00022723"/>
    </source>
</evidence>
<dbReference type="GO" id="GO:0008168">
    <property type="term" value="F:methyltransferase activity"/>
    <property type="evidence" value="ECO:0007669"/>
    <property type="project" value="UniProtKB-KW"/>
</dbReference>
<feature type="binding site" evidence="8 10">
    <location>
        <position position="84"/>
    </location>
    <ligand>
        <name>3-methyl-2-oxobutanoate</name>
        <dbReference type="ChEBI" id="CHEBI:11851"/>
    </ligand>
</feature>
<dbReference type="InterPro" id="IPR040442">
    <property type="entry name" value="Pyrv_kinase-like_dom_sf"/>
</dbReference>
<proteinExistence type="inferred from homology"/>
<evidence type="ECO:0000256" key="10">
    <source>
        <dbReference type="PIRSR" id="PIRSR000388-2"/>
    </source>
</evidence>
<dbReference type="GO" id="GO:0032259">
    <property type="term" value="P:methylation"/>
    <property type="evidence" value="ECO:0007669"/>
    <property type="project" value="UniProtKB-KW"/>
</dbReference>
<comment type="function">
    <text evidence="7 8">Catalyzes the reversible reaction in which hydroxymethyl group from 5,10-methylenetetrahydrofolate is transferred onto alpha-ketoisovalerate to form ketopantoate.</text>
</comment>
<reference evidence="12 13" key="1">
    <citation type="submission" date="2018-05" db="EMBL/GenBank/DDBJ databases">
        <title>Genomic Encyclopedia of Type Strains, Phase IV (KMG-IV): sequencing the most valuable type-strain genomes for metagenomic binning, comparative biology and taxonomic classification.</title>
        <authorList>
            <person name="Goeker M."/>
        </authorList>
    </citation>
    <scope>NUCLEOTIDE SEQUENCE [LARGE SCALE GENOMIC DNA]</scope>
    <source>
        <strain evidence="12 13">DSM 25350</strain>
    </source>
</reference>
<keyword evidence="4 8" id="KW-0566">Pantothenate biosynthesis</keyword>
<evidence type="ECO:0000256" key="2">
    <source>
        <dbReference type="ARBA" id="ARBA00008676"/>
    </source>
</evidence>
<dbReference type="InterPro" id="IPR003700">
    <property type="entry name" value="Pantoate_hydroxy_MeTrfase"/>
</dbReference>
<dbReference type="Gene3D" id="3.20.20.60">
    <property type="entry name" value="Phosphoenolpyruvate-binding domains"/>
    <property type="match status" value="1"/>
</dbReference>
<evidence type="ECO:0000256" key="5">
    <source>
        <dbReference type="ARBA" id="ARBA00022679"/>
    </source>
</evidence>
<dbReference type="RefSeq" id="WP_109763258.1">
    <property type="nucleotide sequence ID" value="NZ_QGGU01000005.1"/>
</dbReference>
<keyword evidence="12" id="KW-0489">Methyltransferase</keyword>
<comment type="catalytic activity">
    <reaction evidence="8">
        <text>(6R)-5,10-methylene-5,6,7,8-tetrahydrofolate + 3-methyl-2-oxobutanoate + H2O = 2-dehydropantoate + (6S)-5,6,7,8-tetrahydrofolate</text>
        <dbReference type="Rhea" id="RHEA:11824"/>
        <dbReference type="ChEBI" id="CHEBI:11561"/>
        <dbReference type="ChEBI" id="CHEBI:11851"/>
        <dbReference type="ChEBI" id="CHEBI:15377"/>
        <dbReference type="ChEBI" id="CHEBI:15636"/>
        <dbReference type="ChEBI" id="CHEBI:57453"/>
        <dbReference type="EC" id="2.1.2.11"/>
    </reaction>
</comment>
<feature type="binding site" evidence="8 10">
    <location>
        <position position="112"/>
    </location>
    <ligand>
        <name>3-methyl-2-oxobutanoate</name>
        <dbReference type="ChEBI" id="CHEBI:11851"/>
    </ligand>
</feature>
<feature type="binding site" evidence="8 11">
    <location>
        <position position="114"/>
    </location>
    <ligand>
        <name>Mg(2+)</name>
        <dbReference type="ChEBI" id="CHEBI:18420"/>
    </ligand>
</feature>
<comment type="pathway">
    <text evidence="1 8">Cofactor biosynthesis; (R)-pantothenate biosynthesis; (R)-pantoate from 3-methyl-2-oxobutanoate: step 1/2.</text>
</comment>
<comment type="similarity">
    <text evidence="2 8">Belongs to the PanB family.</text>
</comment>
<sequence length="265" mass="28646">MKKITLHTLQTLKQQQQPFAVLTAYDATFAALIEKAGIDVILVGDSLGNVIQGQESTVPVTMDDICYHLQCVKRGSQKTLVIADMPYMSYATEEQTYHNAALLMQSGANMVKLEGGDWLKQTIKGLSERGIPVCAHLGLTPQSVDALGGFKVQGRTDAAAEKLINDAKALEQAGASLLVMECVPAALAKKVTQQLSIPTIGIGAGADCDAQVLVLHDMLGLNVDFKPKFVKNFLQETQGDVLEALSLYAEQVKQRKFPTAEHSFD</sequence>
<dbReference type="NCBIfam" id="NF001452">
    <property type="entry name" value="PRK00311.1"/>
    <property type="match status" value="1"/>
</dbReference>
<dbReference type="SUPFAM" id="SSF51621">
    <property type="entry name" value="Phosphoenolpyruvate/pyruvate domain"/>
    <property type="match status" value="1"/>
</dbReference>
<evidence type="ECO:0000313" key="12">
    <source>
        <dbReference type="EMBL" id="PWK51874.1"/>
    </source>
</evidence>
<keyword evidence="8 11" id="KW-0460">Magnesium</keyword>
<dbReference type="HAMAP" id="MF_00156">
    <property type="entry name" value="PanB"/>
    <property type="match status" value="1"/>
</dbReference>
<keyword evidence="6 8" id="KW-0479">Metal-binding</keyword>